<feature type="region of interest" description="Disordered" evidence="2">
    <location>
        <begin position="216"/>
        <end position="263"/>
    </location>
</feature>
<name>A0A1H8XEC3_9PSEU</name>
<comment type="similarity">
    <text evidence="1">Belongs to the mycobacterial PPE family.</text>
</comment>
<dbReference type="InterPro" id="IPR038332">
    <property type="entry name" value="PPE_sf"/>
</dbReference>
<evidence type="ECO:0000313" key="4">
    <source>
        <dbReference type="EMBL" id="SEP38364.1"/>
    </source>
</evidence>
<proteinExistence type="inferred from homology"/>
<dbReference type="STRING" id="394193.SAMN04489732_107142"/>
<dbReference type="SUPFAM" id="SSF140459">
    <property type="entry name" value="PE/PPE dimer-like"/>
    <property type="match status" value="1"/>
</dbReference>
<feature type="region of interest" description="Disordered" evidence="2">
    <location>
        <begin position="339"/>
        <end position="362"/>
    </location>
</feature>
<feature type="compositionally biased region" description="Basic and acidic residues" evidence="2">
    <location>
        <begin position="350"/>
        <end position="362"/>
    </location>
</feature>
<evidence type="ECO:0000256" key="1">
    <source>
        <dbReference type="ARBA" id="ARBA00010652"/>
    </source>
</evidence>
<evidence type="ECO:0000256" key="2">
    <source>
        <dbReference type="SAM" id="MobiDB-lite"/>
    </source>
</evidence>
<dbReference type="OrthoDB" id="3674905at2"/>
<dbReference type="AlphaFoldDB" id="A0A1H8XEC3"/>
<protein>
    <submittedName>
        <fullName evidence="4">PPE family protein</fullName>
    </submittedName>
</protein>
<feature type="domain" description="PPE" evidence="3">
    <location>
        <begin position="67"/>
        <end position="221"/>
    </location>
</feature>
<dbReference type="Gene3D" id="1.20.1260.20">
    <property type="entry name" value="PPE superfamily"/>
    <property type="match status" value="1"/>
</dbReference>
<reference evidence="4 5" key="1">
    <citation type="submission" date="2016-10" db="EMBL/GenBank/DDBJ databases">
        <authorList>
            <person name="de Groot N.N."/>
        </authorList>
    </citation>
    <scope>NUCLEOTIDE SEQUENCE [LARGE SCALE GENOMIC DNA]</scope>
    <source>
        <strain evidence="4 5">DSM 44993</strain>
    </source>
</reference>
<dbReference type="InterPro" id="IPR000030">
    <property type="entry name" value="PPE_dom"/>
</dbReference>
<dbReference type="Pfam" id="PF00823">
    <property type="entry name" value="PPE"/>
    <property type="match status" value="1"/>
</dbReference>
<feature type="compositionally biased region" description="Gly residues" evidence="2">
    <location>
        <begin position="339"/>
        <end position="349"/>
    </location>
</feature>
<dbReference type="RefSeq" id="WP_091618061.1">
    <property type="nucleotide sequence ID" value="NZ_FOEF01000007.1"/>
</dbReference>
<gene>
    <name evidence="4" type="ORF">SAMN04489732_107142</name>
</gene>
<evidence type="ECO:0000313" key="5">
    <source>
        <dbReference type="Proteomes" id="UP000198582"/>
    </source>
</evidence>
<sequence length="382" mass="39043">MSREPAYERLPYEKHRKHKYYSQDHPLTAAQQRRVRRARQIQVVNRQDKSFGKINWAAYEHTQLYDMIMTADPAGMGSAAHSWAQLAYNVDSATSAVHKTVQKLLLSWRGGAAGGAAQSASKLTSWGAGASETMRQVGDKLDHYTTAVTTARNKMPEPVFYSAENQFRDGYDVSAASGPSGAAMIDQLLDDHLPARQNANRAKTEAVRVMETYESASKGVHDQLPHFSEAPLSTRSGVDGPVQGPGTTRIDPGGDSTTAASAVDPGALAGAGAGGLTGGTAGSFGAGAGLGGSAGSGLAGGAGSGGALPGGAFGGAGSAGPAGAAQSAAAGGRGGMGGGFMSPMGGGQRGEGDGEHENRYAKDGAFDFLEDLPDAYPPVLGE</sequence>
<organism evidence="4 5">
    <name type="scientific">Amycolatopsis saalfeldensis</name>
    <dbReference type="NCBI Taxonomy" id="394193"/>
    <lineage>
        <taxon>Bacteria</taxon>
        <taxon>Bacillati</taxon>
        <taxon>Actinomycetota</taxon>
        <taxon>Actinomycetes</taxon>
        <taxon>Pseudonocardiales</taxon>
        <taxon>Pseudonocardiaceae</taxon>
        <taxon>Amycolatopsis</taxon>
    </lineage>
</organism>
<keyword evidence="5" id="KW-1185">Reference proteome</keyword>
<dbReference type="Proteomes" id="UP000198582">
    <property type="component" value="Unassembled WGS sequence"/>
</dbReference>
<dbReference type="EMBL" id="FOEF01000007">
    <property type="protein sequence ID" value="SEP38364.1"/>
    <property type="molecule type" value="Genomic_DNA"/>
</dbReference>
<evidence type="ECO:0000259" key="3">
    <source>
        <dbReference type="Pfam" id="PF00823"/>
    </source>
</evidence>
<accession>A0A1H8XEC3</accession>